<dbReference type="EMBL" id="EF198875">
    <property type="protein sequence ID" value="ABN50058.1"/>
    <property type="molecule type" value="mRNA"/>
</dbReference>
<protein>
    <submittedName>
        <fullName evidence="1">Uncharacterized protein</fullName>
    </submittedName>
</protein>
<feature type="non-terminal residue" evidence="1">
    <location>
        <position position="1"/>
    </location>
</feature>
<organism evidence="1">
    <name type="scientific">Trichosanthes dioica</name>
    <name type="common">Pointed gourd</name>
    <dbReference type="NCBI Taxonomy" id="320667"/>
    <lineage>
        <taxon>Eukaryota</taxon>
        <taxon>Viridiplantae</taxon>
        <taxon>Streptophyta</taxon>
        <taxon>Embryophyta</taxon>
        <taxon>Tracheophyta</taxon>
        <taxon>Spermatophyta</taxon>
        <taxon>Magnoliopsida</taxon>
        <taxon>eudicotyledons</taxon>
        <taxon>Gunneridae</taxon>
        <taxon>Pentapetalae</taxon>
        <taxon>rosids</taxon>
        <taxon>fabids</taxon>
        <taxon>Cucurbitales</taxon>
        <taxon>Cucurbitaceae</taxon>
        <taxon>Sicyoeae</taxon>
        <taxon>Trichosanthes</taxon>
    </lineage>
</organism>
<accession>A3F4M2</accession>
<dbReference type="AlphaFoldDB" id="A3F4M2"/>
<name>A3F4M2_TRIDB</name>
<proteinExistence type="evidence at transcript level"/>
<reference evidence="1" key="1">
    <citation type="journal article" date="2008" name="Curr. Sci.">
        <title>A cDNA-AFLP approach to look for differentially expressed gene fragments in dioecious pointed gourd (Trichosanthes dioica Roxb.) for understanding sex expression.</title>
        <authorList>
            <person name="Roy S.K."/>
            <person name="Gangopadhyay G."/>
            <person name="Ghose K."/>
            <person name="Dey S."/>
            <person name="Basu D."/>
            <person name="Mukherjee K.K."/>
        </authorList>
    </citation>
    <scope>NUCLEOTIDE SEQUENCE</scope>
</reference>
<sequence>LRTNSLEEEIVQDKPIIGKLNLACYSGLINH</sequence>
<evidence type="ECO:0000313" key="1">
    <source>
        <dbReference type="EMBL" id="ABN50058.1"/>
    </source>
</evidence>
<feature type="non-terminal residue" evidence="1">
    <location>
        <position position="31"/>
    </location>
</feature>